<proteinExistence type="predicted"/>
<dbReference type="InterPro" id="IPR019267">
    <property type="entry name" value="CRISPR-assoc_Cas6_C"/>
</dbReference>
<feature type="domain" description="CRISPR-associated protein Cas6 C-terminal" evidence="1">
    <location>
        <begin position="142"/>
        <end position="274"/>
    </location>
</feature>
<dbReference type="Proteomes" id="UP000694228">
    <property type="component" value="Chromosome"/>
</dbReference>
<dbReference type="OrthoDB" id="116088at2157"/>
<name>A0A8F5ZEB0_METHU</name>
<organism evidence="2 3">
    <name type="scientific">Methanospirillum hungatei</name>
    <dbReference type="NCBI Taxonomy" id="2203"/>
    <lineage>
        <taxon>Archaea</taxon>
        <taxon>Methanobacteriati</taxon>
        <taxon>Methanobacteriota</taxon>
        <taxon>Stenosarchaea group</taxon>
        <taxon>Methanomicrobia</taxon>
        <taxon>Methanomicrobiales</taxon>
        <taxon>Methanospirillaceae</taxon>
        <taxon>Methanospirillum</taxon>
    </lineage>
</organism>
<accession>A0A8F5ZEB0</accession>
<evidence type="ECO:0000313" key="3">
    <source>
        <dbReference type="Proteomes" id="UP000694228"/>
    </source>
</evidence>
<evidence type="ECO:0000313" key="2">
    <source>
        <dbReference type="EMBL" id="QXO94210.1"/>
    </source>
</evidence>
<dbReference type="AlphaFoldDB" id="A0A8F5ZEB0"/>
<dbReference type="CDD" id="cd21141">
    <property type="entry name" value="Cas6_III-like"/>
    <property type="match status" value="1"/>
</dbReference>
<reference evidence="2 3" key="1">
    <citation type="submission" date="2021-06" db="EMBL/GenBank/DDBJ databases">
        <title>Complete genome sequence of the secondary alcohol utilizing methanogen Methanospirillum hungatei strain GP1.</title>
        <authorList>
            <person name="Day L.A."/>
            <person name="Costa K.C."/>
        </authorList>
    </citation>
    <scope>NUCLEOTIDE SEQUENCE [LARGE SCALE GENOMIC DNA]</scope>
    <source>
        <strain evidence="2 3">GP1</strain>
    </source>
</reference>
<protein>
    <submittedName>
        <fullName evidence="2">CRISPR system precrRNA processing endoribonuclease RAMP protein Cas6</fullName>
    </submittedName>
</protein>
<gene>
    <name evidence="2" type="primary">cas6</name>
    <name evidence="2" type="ORF">KSK55_12840</name>
</gene>
<evidence type="ECO:0000259" key="1">
    <source>
        <dbReference type="Pfam" id="PF10040"/>
    </source>
</evidence>
<sequence length="285" mass="32425">MHLIHLTVSPKTSFQIPLSDGYQLYSALLSLIKEKYPDTSLKIHNSPLPSLSTTGLIGRFEKSSQKGHKSVKIGEEYSWRIGITDPHDEELFNHIITPFLLDRKEISLFEGNLCISSMETQYQSFQDIIQKVGGYRRPAIQMDFMTPTCIQYRNSRVTEMFPNRIAVFFSILSKYNQVCPENLRLALNRDDFGRYLLESPNPQTYRTHSVLTNTIFDSKKQHPRPIFKQGFTGICRYIFTGDSPISIINASLILAHFAEYCGVGSSVSRGCGQVSVSFLEDNYAN</sequence>
<dbReference type="Pfam" id="PF10040">
    <property type="entry name" value="CRISPR_Cas6"/>
    <property type="match status" value="1"/>
</dbReference>
<dbReference type="EMBL" id="CP077107">
    <property type="protein sequence ID" value="QXO94210.1"/>
    <property type="molecule type" value="Genomic_DNA"/>
</dbReference>